<evidence type="ECO:0000259" key="2">
    <source>
        <dbReference type="Pfam" id="PF20151"/>
    </source>
</evidence>
<evidence type="ECO:0000313" key="3">
    <source>
        <dbReference type="EMBL" id="EDR13873.1"/>
    </source>
</evidence>
<reference evidence="3 4" key="1">
    <citation type="journal article" date="2008" name="Nature">
        <title>The genome of Laccaria bicolor provides insights into mycorrhizal symbiosis.</title>
        <authorList>
            <person name="Martin F."/>
            <person name="Aerts A."/>
            <person name="Ahren D."/>
            <person name="Brun A."/>
            <person name="Danchin E.G.J."/>
            <person name="Duchaussoy F."/>
            <person name="Gibon J."/>
            <person name="Kohler A."/>
            <person name="Lindquist E."/>
            <person name="Pereda V."/>
            <person name="Salamov A."/>
            <person name="Shapiro H.J."/>
            <person name="Wuyts J."/>
            <person name="Blaudez D."/>
            <person name="Buee M."/>
            <person name="Brokstein P."/>
            <person name="Canbaeck B."/>
            <person name="Cohen D."/>
            <person name="Courty P.E."/>
            <person name="Coutinho P.M."/>
            <person name="Delaruelle C."/>
            <person name="Detter J.C."/>
            <person name="Deveau A."/>
            <person name="DiFazio S."/>
            <person name="Duplessis S."/>
            <person name="Fraissinet-Tachet L."/>
            <person name="Lucic E."/>
            <person name="Frey-Klett P."/>
            <person name="Fourrey C."/>
            <person name="Feussner I."/>
            <person name="Gay G."/>
            <person name="Grimwood J."/>
            <person name="Hoegger P.J."/>
            <person name="Jain P."/>
            <person name="Kilaru S."/>
            <person name="Labbe J."/>
            <person name="Lin Y.C."/>
            <person name="Legue V."/>
            <person name="Le Tacon F."/>
            <person name="Marmeisse R."/>
            <person name="Melayah D."/>
            <person name="Montanini B."/>
            <person name="Muratet M."/>
            <person name="Nehls U."/>
            <person name="Niculita-Hirzel H."/>
            <person name="Oudot-Le Secq M.P."/>
            <person name="Peter M."/>
            <person name="Quesneville H."/>
            <person name="Rajashekar B."/>
            <person name="Reich M."/>
            <person name="Rouhier N."/>
            <person name="Schmutz J."/>
            <person name="Yin T."/>
            <person name="Chalot M."/>
            <person name="Henrissat B."/>
            <person name="Kuees U."/>
            <person name="Lucas S."/>
            <person name="Van de Peer Y."/>
            <person name="Podila G.K."/>
            <person name="Polle A."/>
            <person name="Pukkila P.J."/>
            <person name="Richardson P.M."/>
            <person name="Rouze P."/>
            <person name="Sanders I.R."/>
            <person name="Stajich J.E."/>
            <person name="Tunlid A."/>
            <person name="Tuskan G."/>
            <person name="Grigoriev I.V."/>
        </authorList>
    </citation>
    <scope>NUCLEOTIDE SEQUENCE [LARGE SCALE GENOMIC DNA]</scope>
    <source>
        <strain evidence="4">S238N-H82 / ATCC MYA-4686</strain>
    </source>
</reference>
<sequence length="302" mass="34592">MENVCPKRPGPTASIERSLVANVEHYEKLKLLRLRALDMASSFKLKPVYGFYDIQDIFRSSGAPPIFDPYTYIETRLQPKGLHAMASGIPDVNKIISSLAATKYTTVASATILMWDYVLTLDQEISRVWSAKRTVGTTIFLFVARFEKSHPVVNFNSCRNYEIVSTLMDLVSIAIIEGILCFVNLQSHFFSQGLTFHKCSMVNMVTIFFIVFRYETCFWVPFFLLETSKSLKDLVQPISIIVMSSKFSFLDSDDSISRWQVFTYFGELWLMVFYVGLIYYIVIMYPFASYLAVGQQYAPGCF</sequence>
<feature type="transmembrane region" description="Helical" evidence="1">
    <location>
        <begin position="262"/>
        <end position="282"/>
    </location>
</feature>
<dbReference type="EMBL" id="DS547092">
    <property type="protein sequence ID" value="EDR13873.1"/>
    <property type="molecule type" value="Genomic_DNA"/>
</dbReference>
<keyword evidence="4" id="KW-1185">Reference proteome</keyword>
<organism evidence="4">
    <name type="scientific">Laccaria bicolor (strain S238N-H82 / ATCC MYA-4686)</name>
    <name type="common">Bicoloured deceiver</name>
    <name type="synonym">Laccaria laccata var. bicolor</name>
    <dbReference type="NCBI Taxonomy" id="486041"/>
    <lineage>
        <taxon>Eukaryota</taxon>
        <taxon>Fungi</taxon>
        <taxon>Dikarya</taxon>
        <taxon>Basidiomycota</taxon>
        <taxon>Agaricomycotina</taxon>
        <taxon>Agaricomycetes</taxon>
        <taxon>Agaricomycetidae</taxon>
        <taxon>Agaricales</taxon>
        <taxon>Agaricineae</taxon>
        <taxon>Hydnangiaceae</taxon>
        <taxon>Laccaria</taxon>
    </lineage>
</organism>
<keyword evidence="1" id="KW-0812">Transmembrane</keyword>
<dbReference type="InterPro" id="IPR045340">
    <property type="entry name" value="DUF6533"/>
</dbReference>
<gene>
    <name evidence="3" type="ORF">LACBIDRAFT_321509</name>
</gene>
<dbReference type="Pfam" id="PF20151">
    <property type="entry name" value="DUF6533"/>
    <property type="match status" value="1"/>
</dbReference>
<dbReference type="AlphaFoldDB" id="B0CT46"/>
<keyword evidence="1" id="KW-1133">Transmembrane helix</keyword>
<protein>
    <submittedName>
        <fullName evidence="3">Predicted protein</fullName>
    </submittedName>
</protein>
<feature type="transmembrane region" description="Helical" evidence="1">
    <location>
        <begin position="195"/>
        <end position="214"/>
    </location>
</feature>
<dbReference type="GeneID" id="6070863"/>
<dbReference type="Proteomes" id="UP000001194">
    <property type="component" value="Unassembled WGS sequence"/>
</dbReference>
<evidence type="ECO:0000313" key="4">
    <source>
        <dbReference type="Proteomes" id="UP000001194"/>
    </source>
</evidence>
<dbReference type="KEGG" id="lbc:LACBIDRAFT_321509"/>
<evidence type="ECO:0000256" key="1">
    <source>
        <dbReference type="SAM" id="Phobius"/>
    </source>
</evidence>
<keyword evidence="1" id="KW-0472">Membrane</keyword>
<dbReference type="OrthoDB" id="3354157at2759"/>
<proteinExistence type="predicted"/>
<feature type="transmembrane region" description="Helical" evidence="1">
    <location>
        <begin position="163"/>
        <end position="183"/>
    </location>
</feature>
<accession>B0CT46</accession>
<dbReference type="InParanoid" id="B0CT46"/>
<feature type="domain" description="DUF6533" evidence="2">
    <location>
        <begin position="104"/>
        <end position="142"/>
    </location>
</feature>
<name>B0CT46_LACBS</name>
<dbReference type="HOGENOM" id="CLU_921565_0_0_1"/>
<dbReference type="RefSeq" id="XP_001874432.1">
    <property type="nucleotide sequence ID" value="XM_001874397.1"/>
</dbReference>